<proteinExistence type="predicted"/>
<evidence type="ECO:0000313" key="1">
    <source>
        <dbReference type="EMBL" id="KGJ93151.1"/>
    </source>
</evidence>
<name>A0A099KRN7_COLPS</name>
<dbReference type="AlphaFoldDB" id="A0A099KRN7"/>
<protein>
    <submittedName>
        <fullName evidence="1">Uncharacterized protein</fullName>
    </submittedName>
</protein>
<dbReference type="EMBL" id="JQED01000015">
    <property type="protein sequence ID" value="KGJ93151.1"/>
    <property type="molecule type" value="Genomic_DNA"/>
</dbReference>
<accession>A0A099KRN7</accession>
<sequence>MSILKNLTTNEINIRICFSTGGTSVDEIELLVIFVMVKSLYCRSKGKGRMSGKG</sequence>
<reference evidence="1 2" key="1">
    <citation type="submission" date="2014-08" db="EMBL/GenBank/DDBJ databases">
        <title>Genomic and Phenotypic Diversity of Colwellia psychrerythraea strains from Disparate Marine Basins.</title>
        <authorList>
            <person name="Techtmann S.M."/>
            <person name="Stelling S.C."/>
            <person name="Utturkar S.M."/>
            <person name="Alshibli N."/>
            <person name="Harris A."/>
            <person name="Brown S.D."/>
            <person name="Hazen T.C."/>
        </authorList>
    </citation>
    <scope>NUCLEOTIDE SEQUENCE [LARGE SCALE GENOMIC DNA]</scope>
    <source>
        <strain evidence="1 2">ND2E</strain>
    </source>
</reference>
<organism evidence="1 2">
    <name type="scientific">Colwellia psychrerythraea</name>
    <name type="common">Vibrio psychroerythus</name>
    <dbReference type="NCBI Taxonomy" id="28229"/>
    <lineage>
        <taxon>Bacteria</taxon>
        <taxon>Pseudomonadati</taxon>
        <taxon>Pseudomonadota</taxon>
        <taxon>Gammaproteobacteria</taxon>
        <taxon>Alteromonadales</taxon>
        <taxon>Colwelliaceae</taxon>
        <taxon>Colwellia</taxon>
    </lineage>
</organism>
<evidence type="ECO:0000313" key="2">
    <source>
        <dbReference type="Proteomes" id="UP000029843"/>
    </source>
</evidence>
<gene>
    <name evidence="1" type="ORF">ND2E_2617</name>
</gene>
<dbReference type="Proteomes" id="UP000029843">
    <property type="component" value="Unassembled WGS sequence"/>
</dbReference>
<comment type="caution">
    <text evidence="1">The sequence shown here is derived from an EMBL/GenBank/DDBJ whole genome shotgun (WGS) entry which is preliminary data.</text>
</comment>